<protein>
    <submittedName>
        <fullName evidence="2">Uncharacterized protein</fullName>
    </submittedName>
</protein>
<organism evidence="2 3">
    <name type="scientific">Armillaria gallica</name>
    <name type="common">Bulbous honey fungus</name>
    <name type="synonym">Armillaria bulbosa</name>
    <dbReference type="NCBI Taxonomy" id="47427"/>
    <lineage>
        <taxon>Eukaryota</taxon>
        <taxon>Fungi</taxon>
        <taxon>Dikarya</taxon>
        <taxon>Basidiomycota</taxon>
        <taxon>Agaricomycotina</taxon>
        <taxon>Agaricomycetes</taxon>
        <taxon>Agaricomycetidae</taxon>
        <taxon>Agaricales</taxon>
        <taxon>Marasmiineae</taxon>
        <taxon>Physalacriaceae</taxon>
        <taxon>Armillaria</taxon>
    </lineage>
</organism>
<proteinExistence type="predicted"/>
<dbReference type="EMBL" id="KZ293724">
    <property type="protein sequence ID" value="PBK81869.1"/>
    <property type="molecule type" value="Genomic_DNA"/>
</dbReference>
<dbReference type="Proteomes" id="UP000217790">
    <property type="component" value="Unassembled WGS sequence"/>
</dbReference>
<accession>A0A2H3CFK0</accession>
<keyword evidence="3" id="KW-1185">Reference proteome</keyword>
<keyword evidence="1" id="KW-1133">Transmembrane helix</keyword>
<gene>
    <name evidence="2" type="ORF">ARMGADRAFT_771969</name>
</gene>
<evidence type="ECO:0000313" key="2">
    <source>
        <dbReference type="EMBL" id="PBK81869.1"/>
    </source>
</evidence>
<evidence type="ECO:0000256" key="1">
    <source>
        <dbReference type="SAM" id="Phobius"/>
    </source>
</evidence>
<evidence type="ECO:0000313" key="3">
    <source>
        <dbReference type="Proteomes" id="UP000217790"/>
    </source>
</evidence>
<reference evidence="3" key="1">
    <citation type="journal article" date="2017" name="Nat. Ecol. Evol.">
        <title>Genome expansion and lineage-specific genetic innovations in the forest pathogenic fungi Armillaria.</title>
        <authorList>
            <person name="Sipos G."/>
            <person name="Prasanna A.N."/>
            <person name="Walter M.C."/>
            <person name="O'Connor E."/>
            <person name="Balint B."/>
            <person name="Krizsan K."/>
            <person name="Kiss B."/>
            <person name="Hess J."/>
            <person name="Varga T."/>
            <person name="Slot J."/>
            <person name="Riley R."/>
            <person name="Boka B."/>
            <person name="Rigling D."/>
            <person name="Barry K."/>
            <person name="Lee J."/>
            <person name="Mihaltcheva S."/>
            <person name="LaButti K."/>
            <person name="Lipzen A."/>
            <person name="Waldron R."/>
            <person name="Moloney N.M."/>
            <person name="Sperisen C."/>
            <person name="Kredics L."/>
            <person name="Vagvoelgyi C."/>
            <person name="Patrignani A."/>
            <person name="Fitzpatrick D."/>
            <person name="Nagy I."/>
            <person name="Doyle S."/>
            <person name="Anderson J.B."/>
            <person name="Grigoriev I.V."/>
            <person name="Gueldener U."/>
            <person name="Muensterkoetter M."/>
            <person name="Nagy L.G."/>
        </authorList>
    </citation>
    <scope>NUCLEOTIDE SEQUENCE [LARGE SCALE GENOMIC DNA]</scope>
    <source>
        <strain evidence="3">Ar21-2</strain>
    </source>
</reference>
<name>A0A2H3CFK0_ARMGA</name>
<dbReference type="AlphaFoldDB" id="A0A2H3CFK0"/>
<keyword evidence="1" id="KW-0812">Transmembrane</keyword>
<keyword evidence="1" id="KW-0472">Membrane</keyword>
<feature type="transmembrane region" description="Helical" evidence="1">
    <location>
        <begin position="31"/>
        <end position="50"/>
    </location>
</feature>
<dbReference type="InParanoid" id="A0A2H3CFK0"/>
<sequence>MVAHEDTEPLPTVFREIHTVYLVLRPTRVDSVVLIIALPVCAWMLAKNLFSFSFEHVRLESCRRLQYLDRCSMFRLEVQRGRRDSVKQWPREISCVAVVSGIPSCGRTSTFPLRPEG</sequence>